<dbReference type="OrthoDB" id="3400930at2"/>
<organism evidence="1 2">
    <name type="scientific">Ancrocorticia populi</name>
    <dbReference type="NCBI Taxonomy" id="2175228"/>
    <lineage>
        <taxon>Bacteria</taxon>
        <taxon>Bacillati</taxon>
        <taxon>Actinomycetota</taxon>
        <taxon>Actinomycetes</taxon>
        <taxon>Actinomycetales</taxon>
        <taxon>Actinomycetaceae</taxon>
        <taxon>Ancrocorticia</taxon>
    </lineage>
</organism>
<dbReference type="RefSeq" id="WP_109093302.1">
    <property type="nucleotide sequence ID" value="NZ_QETB01000002.1"/>
</dbReference>
<dbReference type="SUPFAM" id="SSF56784">
    <property type="entry name" value="HAD-like"/>
    <property type="match status" value="1"/>
</dbReference>
<dbReference type="PANTHER" id="PTHR19288:SF95">
    <property type="entry name" value="D-GLYCEROL 3-PHOSPHATE PHOSPHATASE"/>
    <property type="match status" value="1"/>
</dbReference>
<dbReference type="PANTHER" id="PTHR19288">
    <property type="entry name" value="4-NITROPHENYLPHOSPHATASE-RELATED"/>
    <property type="match status" value="1"/>
</dbReference>
<dbReference type="InterPro" id="IPR023214">
    <property type="entry name" value="HAD_sf"/>
</dbReference>
<dbReference type="EMBL" id="QETB01000002">
    <property type="protein sequence ID" value="PWF26656.1"/>
    <property type="molecule type" value="Genomic_DNA"/>
</dbReference>
<dbReference type="AlphaFoldDB" id="A0A2V1KB17"/>
<protein>
    <submittedName>
        <fullName evidence="1">HAD family hydrolase</fullName>
    </submittedName>
</protein>
<dbReference type="Gene3D" id="3.40.50.1000">
    <property type="entry name" value="HAD superfamily/HAD-like"/>
    <property type="match status" value="2"/>
</dbReference>
<dbReference type="InterPro" id="IPR006357">
    <property type="entry name" value="HAD-SF_hydro_IIA"/>
</dbReference>
<dbReference type="Pfam" id="PF13344">
    <property type="entry name" value="Hydrolase_6"/>
    <property type="match status" value="1"/>
</dbReference>
<accession>A0A2V1KB17</accession>
<keyword evidence="2" id="KW-1185">Reference proteome</keyword>
<evidence type="ECO:0000313" key="1">
    <source>
        <dbReference type="EMBL" id="PWF26656.1"/>
    </source>
</evidence>
<name>A0A2V1KB17_9ACTO</name>
<comment type="caution">
    <text evidence="1">The sequence shown here is derived from an EMBL/GenBank/DDBJ whole genome shotgun (WGS) entry which is preliminary data.</text>
</comment>
<keyword evidence="1" id="KW-0378">Hydrolase</keyword>
<dbReference type="InterPro" id="IPR006439">
    <property type="entry name" value="HAD-SF_hydro_IA"/>
</dbReference>
<gene>
    <name evidence="1" type="ORF">DD236_05040</name>
</gene>
<dbReference type="NCBIfam" id="TIGR01549">
    <property type="entry name" value="HAD-SF-IA-v1"/>
    <property type="match status" value="1"/>
</dbReference>
<proteinExistence type="predicted"/>
<reference evidence="2" key="1">
    <citation type="submission" date="2018-05" db="EMBL/GenBank/DDBJ databases">
        <authorList>
            <person name="Li Y."/>
        </authorList>
    </citation>
    <scope>NUCLEOTIDE SEQUENCE [LARGE SCALE GENOMIC DNA]</scope>
    <source>
        <strain evidence="2">sk1b4</strain>
    </source>
</reference>
<dbReference type="Pfam" id="PF13242">
    <property type="entry name" value="Hydrolase_like"/>
    <property type="match status" value="1"/>
</dbReference>
<dbReference type="Proteomes" id="UP000245283">
    <property type="component" value="Unassembled WGS sequence"/>
</dbReference>
<evidence type="ECO:0000313" key="2">
    <source>
        <dbReference type="Proteomes" id="UP000245283"/>
    </source>
</evidence>
<dbReference type="GO" id="GO:0016791">
    <property type="term" value="F:phosphatase activity"/>
    <property type="evidence" value="ECO:0007669"/>
    <property type="project" value="TreeGrafter"/>
</dbReference>
<dbReference type="InterPro" id="IPR036412">
    <property type="entry name" value="HAD-like_sf"/>
</dbReference>
<sequence length="343" mass="35676">MSQALVSQFDVGLFDLDGVCYLGAEAVPFAPEAISEAVTMGLKQAYVTNNASRSPAVVAAQLESLGIPAPADSVVNSAQVGSQMLAEHVASGSKILVLGAQALRDEVTARGLVVVDSADDNPAAVIQGFYPDANWTDLSEAALAIRAGALYVCTNLDATIPRERGLMVGNGSLARAIANSTGVEPLSAGKPEPEIFQIAAKLLNANRPFAIGDNLDTDIQGAVSANVPVLHVLTGLASARDICVAPIHQRPTYLADDLRCLLEPYPDTVVDGETIRVGNASARWTGEDFEVNGEQLTSSPVTLGLNSYRALAQAAWDAADSGVDSETLASALPNLTVSRDHGE</sequence>
<dbReference type="NCBIfam" id="TIGR01460">
    <property type="entry name" value="HAD-SF-IIA"/>
    <property type="match status" value="1"/>
</dbReference>
<dbReference type="GO" id="GO:0005737">
    <property type="term" value="C:cytoplasm"/>
    <property type="evidence" value="ECO:0007669"/>
    <property type="project" value="TreeGrafter"/>
</dbReference>